<evidence type="ECO:0000256" key="8">
    <source>
        <dbReference type="ARBA" id="ARBA00022723"/>
    </source>
</evidence>
<keyword evidence="15" id="KW-0963">Cytoplasm</keyword>
<feature type="domain" description="Isopropylmalate dehydrogenase-like" evidence="17">
    <location>
        <begin position="7"/>
        <end position="356"/>
    </location>
</feature>
<accession>A0A7X4LIP2</accession>
<evidence type="ECO:0000256" key="2">
    <source>
        <dbReference type="ARBA" id="ARBA00001936"/>
    </source>
</evidence>
<name>A0A7X4LIP2_9VIBR</name>
<feature type="binding site" evidence="15">
    <location>
        <position position="228"/>
    </location>
    <ligand>
        <name>substrate</name>
    </ligand>
</feature>
<dbReference type="PANTHER" id="PTHR42979:SF1">
    <property type="entry name" value="3-ISOPROPYLMALATE DEHYDROGENASE"/>
    <property type="match status" value="1"/>
</dbReference>
<comment type="function">
    <text evidence="14 15 16">Catalyzes the oxidation of 3-carboxy-2-hydroxy-4-methylpentanoate (3-isopropylmalate) to 3-carboxy-4-methyl-2-oxopentanoate. The product decarboxylates to 4-methyl-2 oxopentanoate.</text>
</comment>
<dbReference type="GO" id="GO:0003862">
    <property type="term" value="F:3-isopropylmalate dehydrogenase activity"/>
    <property type="evidence" value="ECO:0007669"/>
    <property type="project" value="UniProtKB-UniRule"/>
</dbReference>
<evidence type="ECO:0000256" key="10">
    <source>
        <dbReference type="ARBA" id="ARBA00023002"/>
    </source>
</evidence>
<dbReference type="GO" id="GO:0005829">
    <property type="term" value="C:cytosol"/>
    <property type="evidence" value="ECO:0007669"/>
    <property type="project" value="TreeGrafter"/>
</dbReference>
<comment type="cofactor">
    <cofactor evidence="15 16">
        <name>Mg(2+)</name>
        <dbReference type="ChEBI" id="CHEBI:18420"/>
    </cofactor>
    <cofactor evidence="15 16">
        <name>Mn(2+)</name>
        <dbReference type="ChEBI" id="CHEBI:29035"/>
    </cofactor>
    <text evidence="15 16">Binds 1 Mg(2+) or Mn(2+) ion per subunit.</text>
</comment>
<comment type="subcellular location">
    <subcellularLocation>
        <location evidence="15">Cytoplasm</location>
    </subcellularLocation>
</comment>
<dbReference type="InterPro" id="IPR024084">
    <property type="entry name" value="IsoPropMal-DH-like_dom"/>
</dbReference>
<organism evidence="18 19">
    <name type="scientific">Vibrio eleionomae</name>
    <dbReference type="NCBI Taxonomy" id="2653505"/>
    <lineage>
        <taxon>Bacteria</taxon>
        <taxon>Pseudomonadati</taxon>
        <taxon>Pseudomonadota</taxon>
        <taxon>Gammaproteobacteria</taxon>
        <taxon>Vibrionales</taxon>
        <taxon>Vibrionaceae</taxon>
        <taxon>Vibrio</taxon>
    </lineage>
</organism>
<comment type="cofactor">
    <cofactor evidence="2">
        <name>Mn(2+)</name>
        <dbReference type="ChEBI" id="CHEBI:29035"/>
    </cofactor>
</comment>
<feature type="site" description="Important for catalysis" evidence="15">
    <location>
        <position position="146"/>
    </location>
</feature>
<evidence type="ECO:0000256" key="11">
    <source>
        <dbReference type="ARBA" id="ARBA00023027"/>
    </source>
</evidence>
<dbReference type="FunFam" id="3.40.718.10:FF:000004">
    <property type="entry name" value="3-isopropylmalate dehydrogenase"/>
    <property type="match status" value="1"/>
</dbReference>
<dbReference type="GO" id="GO:0051287">
    <property type="term" value="F:NAD binding"/>
    <property type="evidence" value="ECO:0007669"/>
    <property type="project" value="InterPro"/>
</dbReference>
<feature type="binding site" evidence="15">
    <location>
        <begin position="286"/>
        <end position="298"/>
    </location>
    <ligand>
        <name>NAD(+)</name>
        <dbReference type="ChEBI" id="CHEBI:57540"/>
    </ligand>
</feature>
<evidence type="ECO:0000256" key="7">
    <source>
        <dbReference type="ARBA" id="ARBA00022605"/>
    </source>
</evidence>
<dbReference type="InterPro" id="IPR019818">
    <property type="entry name" value="IsoCit/isopropylmalate_DH_CS"/>
</dbReference>
<sequence>MTNTTYKIAVLPGDGIGPEVMVQANKVLDAIETKYNLTFAREEHDIGGIAIDNHGKPLPDTTLAACEESDAVLFGSVGGPKWEHLPANEQPERGALLPLRKHFQLFCNLRPAQIHNGLEDFSPLRADISARGFDIVVVRELTGGIYFGQPKGREGEGPNEKAFDTEVYHRYEIERIAKIAFESARLRDKKVCSIDKANVLQSSIMWREIVTEIAKDYPDVELTHMYIDNATMQLIKDPSQFDVVLCSNIFGDILSDECAMITGSMGMLPSASMNESKFGLYEPAGGSAPDIAGKNIANPVAQILSAALMLRYSLGEEDAAKDIEAAVSKALAAGQLTGDLAGNNPALSTSEMGDVIAQYISNS</sequence>
<dbReference type="PANTHER" id="PTHR42979">
    <property type="entry name" value="3-ISOPROPYLMALATE DEHYDROGENASE"/>
    <property type="match status" value="1"/>
</dbReference>
<keyword evidence="19" id="KW-1185">Reference proteome</keyword>
<evidence type="ECO:0000256" key="4">
    <source>
        <dbReference type="ARBA" id="ARBA00008319"/>
    </source>
</evidence>
<keyword evidence="8 15" id="KW-0479">Metal-binding</keyword>
<dbReference type="GO" id="GO:0000287">
    <property type="term" value="F:magnesium ion binding"/>
    <property type="evidence" value="ECO:0007669"/>
    <property type="project" value="InterPro"/>
</dbReference>
<evidence type="ECO:0000256" key="6">
    <source>
        <dbReference type="ARBA" id="ARBA00022430"/>
    </source>
</evidence>
<feature type="binding site" evidence="15">
    <location>
        <position position="110"/>
    </location>
    <ligand>
        <name>substrate</name>
    </ligand>
</feature>
<dbReference type="SMART" id="SM01329">
    <property type="entry name" value="Iso_dh"/>
    <property type="match status" value="1"/>
</dbReference>
<keyword evidence="6 15" id="KW-0432">Leucine biosynthesis</keyword>
<evidence type="ECO:0000256" key="5">
    <source>
        <dbReference type="ARBA" id="ARBA00011738"/>
    </source>
</evidence>
<comment type="catalytic activity">
    <reaction evidence="1 15 16">
        <text>(2R,3S)-3-isopropylmalate + NAD(+) = 4-methyl-2-oxopentanoate + CO2 + NADH</text>
        <dbReference type="Rhea" id="RHEA:32271"/>
        <dbReference type="ChEBI" id="CHEBI:16526"/>
        <dbReference type="ChEBI" id="CHEBI:17865"/>
        <dbReference type="ChEBI" id="CHEBI:35121"/>
        <dbReference type="ChEBI" id="CHEBI:57540"/>
        <dbReference type="ChEBI" id="CHEBI:57945"/>
        <dbReference type="EC" id="1.1.1.85"/>
    </reaction>
</comment>
<evidence type="ECO:0000256" key="15">
    <source>
        <dbReference type="HAMAP-Rule" id="MF_01033"/>
    </source>
</evidence>
<dbReference type="AlphaFoldDB" id="A0A7X4LIP2"/>
<keyword evidence="12 15" id="KW-0464">Manganese</keyword>
<keyword evidence="9 15" id="KW-0460">Magnesium</keyword>
<feature type="site" description="Important for catalysis" evidence="15">
    <location>
        <position position="196"/>
    </location>
</feature>
<dbReference type="SUPFAM" id="SSF53659">
    <property type="entry name" value="Isocitrate/Isopropylmalate dehydrogenase-like"/>
    <property type="match status" value="1"/>
</dbReference>
<dbReference type="PROSITE" id="PS00470">
    <property type="entry name" value="IDH_IMDH"/>
    <property type="match status" value="1"/>
</dbReference>
<proteinExistence type="inferred from homology"/>
<dbReference type="RefSeq" id="WP_161153783.1">
    <property type="nucleotide sequence ID" value="NZ_WEKT01000005.1"/>
</dbReference>
<evidence type="ECO:0000256" key="13">
    <source>
        <dbReference type="ARBA" id="ARBA00023304"/>
    </source>
</evidence>
<evidence type="ECO:0000256" key="3">
    <source>
        <dbReference type="ARBA" id="ARBA00004762"/>
    </source>
</evidence>
<feature type="binding site" evidence="15">
    <location>
        <position position="228"/>
    </location>
    <ligand>
        <name>Mg(2+)</name>
        <dbReference type="ChEBI" id="CHEBI:18420"/>
    </ligand>
</feature>
<comment type="pathway">
    <text evidence="3 15 16">Amino-acid biosynthesis; L-leucine biosynthesis; L-leucine from 3-methyl-2-oxobutanoate: step 3/4.</text>
</comment>
<feature type="binding site" evidence="15">
    <location>
        <position position="100"/>
    </location>
    <ligand>
        <name>substrate</name>
    </ligand>
</feature>
<feature type="binding site" evidence="15">
    <location>
        <position position="256"/>
    </location>
    <ligand>
        <name>Mg(2+)</name>
        <dbReference type="ChEBI" id="CHEBI:18420"/>
    </ligand>
</feature>
<keyword evidence="13 15" id="KW-0100">Branched-chain amino acid biosynthesis</keyword>
<feature type="binding site" evidence="15">
    <location>
        <position position="139"/>
    </location>
    <ligand>
        <name>substrate</name>
    </ligand>
</feature>
<dbReference type="HAMAP" id="MF_01033">
    <property type="entry name" value="LeuB_type1"/>
    <property type="match status" value="1"/>
</dbReference>
<evidence type="ECO:0000256" key="16">
    <source>
        <dbReference type="RuleBase" id="RU004445"/>
    </source>
</evidence>
<dbReference type="InterPro" id="IPR004429">
    <property type="entry name" value="Isopropylmalate_DH"/>
</dbReference>
<evidence type="ECO:0000256" key="12">
    <source>
        <dbReference type="ARBA" id="ARBA00023211"/>
    </source>
</evidence>
<dbReference type="Gene3D" id="3.40.718.10">
    <property type="entry name" value="Isopropylmalate Dehydrogenase"/>
    <property type="match status" value="1"/>
</dbReference>
<keyword evidence="10 15" id="KW-0560">Oxidoreductase</keyword>
<comment type="similarity">
    <text evidence="4 15">Belongs to the isocitrate and isopropylmalate dehydrogenases family. LeuB type 1 subfamily.</text>
</comment>
<evidence type="ECO:0000256" key="9">
    <source>
        <dbReference type="ARBA" id="ARBA00022842"/>
    </source>
</evidence>
<feature type="binding site" evidence="15">
    <location>
        <position position="252"/>
    </location>
    <ligand>
        <name>Mg(2+)</name>
        <dbReference type="ChEBI" id="CHEBI:18420"/>
    </ligand>
</feature>
<evidence type="ECO:0000313" key="18">
    <source>
        <dbReference type="EMBL" id="MZI92480.1"/>
    </source>
</evidence>
<gene>
    <name evidence="15 18" type="primary">leuB</name>
    <name evidence="18" type="ORF">F9817_04580</name>
</gene>
<reference evidence="18 19" key="1">
    <citation type="submission" date="2019-10" db="EMBL/GenBank/DDBJ databases">
        <title>Vibrio sp. nov. isolated from a shrimp pond.</title>
        <authorList>
            <person name="Gomez-Gil B."/>
            <person name="Enciso-Ibarra J."/>
            <person name="Enciso-Ibarra K."/>
            <person name="Bolan-Mejia C."/>
        </authorList>
    </citation>
    <scope>NUCLEOTIDE SEQUENCE [LARGE SCALE GENOMIC DNA]</scope>
    <source>
        <strain evidence="18 19">CAIM 722</strain>
    </source>
</reference>
<comment type="caution">
    <text evidence="18">The sequence shown here is derived from an EMBL/GenBank/DDBJ whole genome shotgun (WGS) entry which is preliminary data.</text>
</comment>
<evidence type="ECO:0000313" key="19">
    <source>
        <dbReference type="Proteomes" id="UP000462621"/>
    </source>
</evidence>
<comment type="subunit">
    <text evidence="5 15 16">Homodimer.</text>
</comment>
<evidence type="ECO:0000256" key="1">
    <source>
        <dbReference type="ARBA" id="ARBA00000624"/>
    </source>
</evidence>
<dbReference type="Proteomes" id="UP000462621">
    <property type="component" value="Unassembled WGS sequence"/>
</dbReference>
<feature type="binding site" evidence="15">
    <location>
        <begin position="79"/>
        <end position="92"/>
    </location>
    <ligand>
        <name>NAD(+)</name>
        <dbReference type="ChEBI" id="CHEBI:57540"/>
    </ligand>
</feature>
<dbReference type="EMBL" id="WEKT01000005">
    <property type="protein sequence ID" value="MZI92480.1"/>
    <property type="molecule type" value="Genomic_DNA"/>
</dbReference>
<dbReference type="NCBIfam" id="TIGR00169">
    <property type="entry name" value="leuB"/>
    <property type="match status" value="1"/>
</dbReference>
<dbReference type="EC" id="1.1.1.85" evidence="15"/>
<dbReference type="UniPathway" id="UPA00048">
    <property type="reaction ID" value="UER00072"/>
</dbReference>
<dbReference type="GO" id="GO:0009098">
    <property type="term" value="P:L-leucine biosynthetic process"/>
    <property type="evidence" value="ECO:0007669"/>
    <property type="project" value="UniProtKB-UniRule"/>
</dbReference>
<keyword evidence="7 15" id="KW-0028">Amino-acid biosynthesis</keyword>
<protein>
    <recommendedName>
        <fullName evidence="15">3-isopropylmalate dehydrogenase</fullName>
        <ecNumber evidence="15">1.1.1.85</ecNumber>
    </recommendedName>
    <alternativeName>
        <fullName evidence="15">3-IPM-DH</fullName>
    </alternativeName>
    <alternativeName>
        <fullName evidence="15">Beta-IPM dehydrogenase</fullName>
        <shortName evidence="15">IMDH</shortName>
    </alternativeName>
</protein>
<evidence type="ECO:0000256" key="14">
    <source>
        <dbReference type="ARBA" id="ARBA00023577"/>
    </source>
</evidence>
<dbReference type="Pfam" id="PF00180">
    <property type="entry name" value="Iso_dh"/>
    <property type="match status" value="1"/>
</dbReference>
<keyword evidence="11 15" id="KW-0520">NAD</keyword>
<evidence type="ECO:0000259" key="17">
    <source>
        <dbReference type="SMART" id="SM01329"/>
    </source>
</evidence>